<evidence type="ECO:0008006" key="6">
    <source>
        <dbReference type="Google" id="ProtNLM"/>
    </source>
</evidence>
<feature type="compositionally biased region" description="Low complexity" evidence="2">
    <location>
        <begin position="476"/>
        <end position="494"/>
    </location>
</feature>
<dbReference type="Proteomes" id="UP000005947">
    <property type="component" value="Unassembled WGS sequence"/>
</dbReference>
<comment type="caution">
    <text evidence="4">The sequence shown here is derived from an EMBL/GenBank/DDBJ whole genome shotgun (WGS) entry which is preliminary data.</text>
</comment>
<proteinExistence type="predicted"/>
<organism evidence="4 5">
    <name type="scientific">Fannyhessea vaginae DSM 15829</name>
    <dbReference type="NCBI Taxonomy" id="525256"/>
    <lineage>
        <taxon>Bacteria</taxon>
        <taxon>Bacillati</taxon>
        <taxon>Actinomycetota</taxon>
        <taxon>Coriobacteriia</taxon>
        <taxon>Coriobacteriales</taxon>
        <taxon>Atopobiaceae</taxon>
        <taxon>Fannyhessea</taxon>
    </lineage>
</organism>
<evidence type="ECO:0000256" key="2">
    <source>
        <dbReference type="SAM" id="MobiDB-lite"/>
    </source>
</evidence>
<dbReference type="EMBL" id="ACGK02000002">
    <property type="protein sequence ID" value="EGF22977.1"/>
    <property type="molecule type" value="Genomic_DNA"/>
</dbReference>
<feature type="transmembrane region" description="Helical" evidence="3">
    <location>
        <begin position="31"/>
        <end position="55"/>
    </location>
</feature>
<evidence type="ECO:0000256" key="3">
    <source>
        <dbReference type="SAM" id="Phobius"/>
    </source>
</evidence>
<sequence length="536" mass="58865">MLHIEDFTCFAIKEVFCMKHMKVTKKSNAQFAISAGLSALMVCSTLGVAPVLAVADPAPKSAVKDFSKIAQQVQTYDAAKLHPNATQEQLDKLYPTTGDSQSKITVKNVKNMKAKLDQEQKVIDGNKLAQPGGYLEQVTKDKNQASHDLHEKYKALEKAENELEKAKSVDYLADLDQDAPQELKDKALSGYNAAVEAAQKVVVSAQDEIAKATKVLQQKQLLQITVQLDALKSQLATKVPNSTMLSYYEKWLAGKKAELEKLKTIDLGDFSEEYLMIPREEAEQTQTWEALNKKTDEVKNRIKTLEQKIKNVKDNPDYKSITEQIKDLETQQAYLKKELSISGRLSLGEVLGGISADDILNNVGKLHIASIEDLTRATVDPAIETLAQKAEKEGLSFTAKQIRKAKTLDGANNLLKEAEKSAIETLAQKAEKEGLSFTAKQIRKAKTVEGARALLKFAEDSKLNNKPENKPEAPEPDNSGDSTTSGDSSHDNTSMSKEKAQAKKTPKTSDVLATLLPMLGVVLGGTSIAFGKHMRH</sequence>
<reference evidence="4 5" key="1">
    <citation type="submission" date="2011-02" db="EMBL/GenBank/DDBJ databases">
        <authorList>
            <person name="Muzny D."/>
            <person name="Qin X."/>
            <person name="Buhay C."/>
            <person name="Dugan-Rocha S."/>
            <person name="Ding Y."/>
            <person name="Chen G."/>
            <person name="Hawes A."/>
            <person name="Holder M."/>
            <person name="Jhangiani S."/>
            <person name="Johnson A."/>
            <person name="Khan Z."/>
            <person name="Li Z."/>
            <person name="Liu W."/>
            <person name="Liu X."/>
            <person name="Perez L."/>
            <person name="Shen H."/>
            <person name="Wang Q."/>
            <person name="Watt J."/>
            <person name="Xi L."/>
            <person name="Xin Y."/>
            <person name="Zhou J."/>
            <person name="Deng J."/>
            <person name="Jiang H."/>
            <person name="Liu Y."/>
            <person name="Qu J."/>
            <person name="Song X.-Z."/>
            <person name="Zhang L."/>
            <person name="Villasana D."/>
            <person name="Johnson A."/>
            <person name="Liu J."/>
            <person name="Liyanage D."/>
            <person name="Lorensuhewa L."/>
            <person name="Robinson T."/>
            <person name="Song A."/>
            <person name="Song B.-B."/>
            <person name="Dinh H."/>
            <person name="Thornton R."/>
            <person name="Coyle M."/>
            <person name="Francisco L."/>
            <person name="Jackson L."/>
            <person name="Javaid M."/>
            <person name="Korchina V."/>
            <person name="Kovar C."/>
            <person name="Mata R."/>
            <person name="Mathew T."/>
            <person name="Ngo R."/>
            <person name="Nguyen L."/>
            <person name="Nguyen N."/>
            <person name="Okwuonu G."/>
            <person name="Ongeri F."/>
            <person name="Pham C."/>
            <person name="Simmons D."/>
            <person name="Wilczek-Boney K."/>
            <person name="Hale W."/>
            <person name="Jakkamsetti A."/>
            <person name="Pham P."/>
            <person name="Ruth R."/>
            <person name="San Lucas F."/>
            <person name="Warren J."/>
            <person name="Zhang J."/>
            <person name="Zhao Z."/>
            <person name="Zhou C."/>
            <person name="Zhu D."/>
            <person name="Lee S."/>
            <person name="Bess C."/>
            <person name="Blankenburg K."/>
            <person name="Forbes L."/>
            <person name="Fu Q."/>
            <person name="Gubbala S."/>
            <person name="Hirani K."/>
            <person name="Jayaseelan J.C."/>
            <person name="Lara F."/>
            <person name="Munidasa M."/>
            <person name="Palculict T."/>
            <person name="Patil S."/>
            <person name="Pu L.-L."/>
            <person name="Saada N."/>
            <person name="Tang L."/>
            <person name="Weissenberger G."/>
            <person name="Zhu Y."/>
            <person name="Hemphill L."/>
            <person name="Shang Y."/>
            <person name="Youmans B."/>
            <person name="Ayvaz T."/>
            <person name="Ross M."/>
            <person name="Santibanez J."/>
            <person name="Aqrawi P."/>
            <person name="Gross S."/>
            <person name="Joshi V."/>
            <person name="Fowler G."/>
            <person name="Nazareth L."/>
            <person name="Reid J."/>
            <person name="Worley K."/>
            <person name="Petrosino J."/>
            <person name="Highlander S."/>
            <person name="Gibbs R."/>
        </authorList>
    </citation>
    <scope>NUCLEOTIDE SEQUENCE [LARGE SCALE GENOMIC DNA]</scope>
    <source>
        <strain evidence="4 5">DSM 15829</strain>
    </source>
</reference>
<evidence type="ECO:0000256" key="1">
    <source>
        <dbReference type="SAM" id="Coils"/>
    </source>
</evidence>
<feature type="compositionally biased region" description="Basic and acidic residues" evidence="2">
    <location>
        <begin position="459"/>
        <end position="473"/>
    </location>
</feature>
<keyword evidence="5" id="KW-1185">Reference proteome</keyword>
<name>F1T672_9ACTN</name>
<accession>F1T672</accession>
<keyword evidence="3" id="KW-1133">Transmembrane helix</keyword>
<gene>
    <name evidence="4" type="ORF">HMPREF0091_10972</name>
</gene>
<keyword evidence="1" id="KW-0175">Coiled coil</keyword>
<dbReference type="AlphaFoldDB" id="F1T672"/>
<feature type="coiled-coil region" evidence="1">
    <location>
        <begin position="288"/>
        <end position="338"/>
    </location>
</feature>
<keyword evidence="3" id="KW-0812">Transmembrane</keyword>
<evidence type="ECO:0000313" key="5">
    <source>
        <dbReference type="Proteomes" id="UP000005947"/>
    </source>
</evidence>
<protein>
    <recommendedName>
        <fullName evidence="6">LPXTG-motif protein cell wall anchor domain protein</fullName>
    </recommendedName>
</protein>
<keyword evidence="3" id="KW-0472">Membrane</keyword>
<feature type="coiled-coil region" evidence="1">
    <location>
        <begin position="142"/>
        <end position="169"/>
    </location>
</feature>
<feature type="region of interest" description="Disordered" evidence="2">
    <location>
        <begin position="459"/>
        <end position="507"/>
    </location>
</feature>
<evidence type="ECO:0000313" key="4">
    <source>
        <dbReference type="EMBL" id="EGF22977.1"/>
    </source>
</evidence>